<protein>
    <submittedName>
        <fullName evidence="1">Uncharacterized protein</fullName>
    </submittedName>
</protein>
<accession>A0A485BL02</accession>
<reference evidence="1 2" key="1">
    <citation type="submission" date="2019-03" db="EMBL/GenBank/DDBJ databases">
        <authorList>
            <consortium name="Pathogen Informatics"/>
        </authorList>
    </citation>
    <scope>NUCLEOTIDE SEQUENCE [LARGE SCALE GENOMIC DNA]</scope>
    <source>
        <strain evidence="1 2">NCTC13038</strain>
    </source>
</reference>
<organism evidence="1 2">
    <name type="scientific">Raoultella terrigena</name>
    <name type="common">Klebsiella terrigena</name>
    <dbReference type="NCBI Taxonomy" id="577"/>
    <lineage>
        <taxon>Bacteria</taxon>
        <taxon>Pseudomonadati</taxon>
        <taxon>Pseudomonadota</taxon>
        <taxon>Gammaproteobacteria</taxon>
        <taxon>Enterobacterales</taxon>
        <taxon>Enterobacteriaceae</taxon>
        <taxon>Klebsiella/Raoultella group</taxon>
        <taxon>Raoultella</taxon>
    </lineage>
</organism>
<proteinExistence type="predicted"/>
<name>A0A485BL02_RAOTE</name>
<evidence type="ECO:0000313" key="1">
    <source>
        <dbReference type="EMBL" id="VFS72943.1"/>
    </source>
</evidence>
<dbReference type="AlphaFoldDB" id="A0A485BL02"/>
<dbReference type="EMBL" id="CAADJG010000002">
    <property type="protein sequence ID" value="VFS72943.1"/>
    <property type="molecule type" value="Genomic_DNA"/>
</dbReference>
<dbReference type="Proteomes" id="UP000332594">
    <property type="component" value="Unassembled WGS sequence"/>
</dbReference>
<evidence type="ECO:0000313" key="2">
    <source>
        <dbReference type="Proteomes" id="UP000332594"/>
    </source>
</evidence>
<gene>
    <name evidence="1" type="ORF">NCTC13038_02867</name>
</gene>
<sequence>MTGITHPPAGHFVLVNRLASSPCAADRRFPNLCLLTSMITLGNYLSLTPYIGHCIKPGIL</sequence>